<accession>A0AAJ0HHD4</accession>
<proteinExistence type="predicted"/>
<keyword evidence="1" id="KW-1133">Transmembrane helix</keyword>
<evidence type="ECO:0000313" key="3">
    <source>
        <dbReference type="Proteomes" id="UP001275084"/>
    </source>
</evidence>
<reference evidence="2" key="2">
    <citation type="submission" date="2023-06" db="EMBL/GenBank/DDBJ databases">
        <authorList>
            <consortium name="Lawrence Berkeley National Laboratory"/>
            <person name="Haridas S."/>
            <person name="Hensen N."/>
            <person name="Bonometti L."/>
            <person name="Westerberg I."/>
            <person name="Brannstrom I.O."/>
            <person name="Guillou S."/>
            <person name="Cros-Aarteil S."/>
            <person name="Calhoun S."/>
            <person name="Kuo A."/>
            <person name="Mondo S."/>
            <person name="Pangilinan J."/>
            <person name="Riley R."/>
            <person name="Labutti K."/>
            <person name="Andreopoulos B."/>
            <person name="Lipzen A."/>
            <person name="Chen C."/>
            <person name="Yanf M."/>
            <person name="Daum C."/>
            <person name="Ng V."/>
            <person name="Clum A."/>
            <person name="Steindorff A."/>
            <person name="Ohm R."/>
            <person name="Martin F."/>
            <person name="Silar P."/>
            <person name="Natvig D."/>
            <person name="Lalanne C."/>
            <person name="Gautier V."/>
            <person name="Ament-Velasquez S.L."/>
            <person name="Kruys A."/>
            <person name="Hutchinson M.I."/>
            <person name="Powell A.J."/>
            <person name="Barry K."/>
            <person name="Miller A.N."/>
            <person name="Grigoriev I.V."/>
            <person name="Debuchy R."/>
            <person name="Gladieux P."/>
            <person name="Thoren M.H."/>
            <person name="Johannesson H."/>
        </authorList>
    </citation>
    <scope>NUCLEOTIDE SEQUENCE</scope>
    <source>
        <strain evidence="2">CBS 955.72</strain>
    </source>
</reference>
<reference evidence="2" key="1">
    <citation type="journal article" date="2023" name="Mol. Phylogenet. Evol.">
        <title>Genome-scale phylogeny and comparative genomics of the fungal order Sordariales.</title>
        <authorList>
            <person name="Hensen N."/>
            <person name="Bonometti L."/>
            <person name="Westerberg I."/>
            <person name="Brannstrom I.O."/>
            <person name="Guillou S."/>
            <person name="Cros-Aarteil S."/>
            <person name="Calhoun S."/>
            <person name="Haridas S."/>
            <person name="Kuo A."/>
            <person name="Mondo S."/>
            <person name="Pangilinan J."/>
            <person name="Riley R."/>
            <person name="LaButti K."/>
            <person name="Andreopoulos B."/>
            <person name="Lipzen A."/>
            <person name="Chen C."/>
            <person name="Yan M."/>
            <person name="Daum C."/>
            <person name="Ng V."/>
            <person name="Clum A."/>
            <person name="Steindorff A."/>
            <person name="Ohm R.A."/>
            <person name="Martin F."/>
            <person name="Silar P."/>
            <person name="Natvig D.O."/>
            <person name="Lalanne C."/>
            <person name="Gautier V."/>
            <person name="Ament-Velasquez S.L."/>
            <person name="Kruys A."/>
            <person name="Hutchinson M.I."/>
            <person name="Powell A.J."/>
            <person name="Barry K."/>
            <person name="Miller A.N."/>
            <person name="Grigoriev I.V."/>
            <person name="Debuchy R."/>
            <person name="Gladieux P."/>
            <person name="Hiltunen Thoren M."/>
            <person name="Johannesson H."/>
        </authorList>
    </citation>
    <scope>NUCLEOTIDE SEQUENCE</scope>
    <source>
        <strain evidence="2">CBS 955.72</strain>
    </source>
</reference>
<organism evidence="2 3">
    <name type="scientific">Lasiosphaeria hispida</name>
    <dbReference type="NCBI Taxonomy" id="260671"/>
    <lineage>
        <taxon>Eukaryota</taxon>
        <taxon>Fungi</taxon>
        <taxon>Dikarya</taxon>
        <taxon>Ascomycota</taxon>
        <taxon>Pezizomycotina</taxon>
        <taxon>Sordariomycetes</taxon>
        <taxon>Sordariomycetidae</taxon>
        <taxon>Sordariales</taxon>
        <taxon>Lasiosphaeriaceae</taxon>
        <taxon>Lasiosphaeria</taxon>
    </lineage>
</organism>
<protein>
    <submittedName>
        <fullName evidence="2">Uncharacterized protein</fullName>
    </submittedName>
</protein>
<dbReference type="Proteomes" id="UP001275084">
    <property type="component" value="Unassembled WGS sequence"/>
</dbReference>
<name>A0AAJ0HHD4_9PEZI</name>
<feature type="transmembrane region" description="Helical" evidence="1">
    <location>
        <begin position="151"/>
        <end position="172"/>
    </location>
</feature>
<evidence type="ECO:0000256" key="1">
    <source>
        <dbReference type="SAM" id="Phobius"/>
    </source>
</evidence>
<evidence type="ECO:0000313" key="2">
    <source>
        <dbReference type="EMBL" id="KAK3352459.1"/>
    </source>
</evidence>
<comment type="caution">
    <text evidence="2">The sequence shown here is derived from an EMBL/GenBank/DDBJ whole genome shotgun (WGS) entry which is preliminary data.</text>
</comment>
<keyword evidence="3" id="KW-1185">Reference proteome</keyword>
<dbReference type="AlphaFoldDB" id="A0AAJ0HHD4"/>
<keyword evidence="1" id="KW-0472">Membrane</keyword>
<gene>
    <name evidence="2" type="ORF">B0T25DRAFT_567739</name>
</gene>
<dbReference type="EMBL" id="JAUIQD010000004">
    <property type="protein sequence ID" value="KAK3352459.1"/>
    <property type="molecule type" value="Genomic_DNA"/>
</dbReference>
<keyword evidence="1" id="KW-0812">Transmembrane</keyword>
<sequence length="217" mass="23896">MAKGWPNSGKGSGNSYDCNRRINLSEDCLNGKTRPELDPDISGLGVMPKKDPSASRGIKRQRQIAVHCMSSQPTSLVRPLTSQCVVSLCDLQVLTGIGVLVSAYGSLHTGISAYHWQIAVFLAWFANLTHQSGLILREHLDRPGRTLERRSHAIMMTVLLLLLAAAIVPTAYFNWLSDDNPSAPETKSYAWCCFHVPIANELYRLAAERKNDTSMGT</sequence>